<keyword evidence="6 9" id="KW-1133">Transmembrane helix</keyword>
<dbReference type="GO" id="GO:0005886">
    <property type="term" value="C:plasma membrane"/>
    <property type="evidence" value="ECO:0007669"/>
    <property type="project" value="UniProtKB-SubCell"/>
</dbReference>
<accession>A0A542SQH7</accession>
<protein>
    <submittedName>
        <fullName evidence="10">Putative PurR-regulated permease PerM</fullName>
    </submittedName>
</protein>
<dbReference type="Proteomes" id="UP000316181">
    <property type="component" value="Unassembled WGS sequence"/>
</dbReference>
<name>A0A542SQH7_9MICO</name>
<feature type="transmembrane region" description="Helical" evidence="9">
    <location>
        <begin position="86"/>
        <end position="107"/>
    </location>
</feature>
<organism evidence="10 11">
    <name type="scientific">Rarobacter incanus</name>
    <dbReference type="NCBI Taxonomy" id="153494"/>
    <lineage>
        <taxon>Bacteria</taxon>
        <taxon>Bacillati</taxon>
        <taxon>Actinomycetota</taxon>
        <taxon>Actinomycetes</taxon>
        <taxon>Micrococcales</taxon>
        <taxon>Rarobacteraceae</taxon>
        <taxon>Rarobacter</taxon>
    </lineage>
</organism>
<evidence type="ECO:0000256" key="7">
    <source>
        <dbReference type="ARBA" id="ARBA00023136"/>
    </source>
</evidence>
<reference evidence="10 11" key="1">
    <citation type="submission" date="2019-06" db="EMBL/GenBank/DDBJ databases">
        <title>Sequencing the genomes of 1000 actinobacteria strains.</title>
        <authorList>
            <person name="Klenk H.-P."/>
        </authorList>
    </citation>
    <scope>NUCLEOTIDE SEQUENCE [LARGE SCALE GENOMIC DNA]</scope>
    <source>
        <strain evidence="10 11">DSM 10596</strain>
    </source>
</reference>
<evidence type="ECO:0000256" key="8">
    <source>
        <dbReference type="SAM" id="MobiDB-lite"/>
    </source>
</evidence>
<evidence type="ECO:0000256" key="6">
    <source>
        <dbReference type="ARBA" id="ARBA00022989"/>
    </source>
</evidence>
<evidence type="ECO:0000313" key="11">
    <source>
        <dbReference type="Proteomes" id="UP000316181"/>
    </source>
</evidence>
<feature type="transmembrane region" description="Helical" evidence="9">
    <location>
        <begin position="251"/>
        <end position="274"/>
    </location>
</feature>
<dbReference type="GO" id="GO:0055085">
    <property type="term" value="P:transmembrane transport"/>
    <property type="evidence" value="ECO:0007669"/>
    <property type="project" value="TreeGrafter"/>
</dbReference>
<evidence type="ECO:0000256" key="5">
    <source>
        <dbReference type="ARBA" id="ARBA00022692"/>
    </source>
</evidence>
<keyword evidence="11" id="KW-1185">Reference proteome</keyword>
<keyword evidence="4" id="KW-1003">Cell membrane</keyword>
<feature type="transmembrane region" description="Helical" evidence="9">
    <location>
        <begin position="157"/>
        <end position="182"/>
    </location>
</feature>
<comment type="subcellular location">
    <subcellularLocation>
        <location evidence="1">Cell membrane</location>
        <topology evidence="1">Multi-pass membrane protein</topology>
    </subcellularLocation>
</comment>
<feature type="transmembrane region" description="Helical" evidence="9">
    <location>
        <begin position="281"/>
        <end position="298"/>
    </location>
</feature>
<dbReference type="Pfam" id="PF01594">
    <property type="entry name" value="AI-2E_transport"/>
    <property type="match status" value="1"/>
</dbReference>
<feature type="transmembrane region" description="Helical" evidence="9">
    <location>
        <begin position="318"/>
        <end position="345"/>
    </location>
</feature>
<evidence type="ECO:0000256" key="3">
    <source>
        <dbReference type="ARBA" id="ARBA00022448"/>
    </source>
</evidence>
<keyword evidence="7 9" id="KW-0472">Membrane</keyword>
<dbReference type="InterPro" id="IPR002549">
    <property type="entry name" value="AI-2E-like"/>
</dbReference>
<comment type="similarity">
    <text evidence="2">Belongs to the autoinducer-2 exporter (AI-2E) (TC 2.A.86) family.</text>
</comment>
<evidence type="ECO:0000313" key="10">
    <source>
        <dbReference type="EMBL" id="TQK76854.1"/>
    </source>
</evidence>
<feature type="transmembrane region" description="Helical" evidence="9">
    <location>
        <begin position="28"/>
        <end position="46"/>
    </location>
</feature>
<gene>
    <name evidence="10" type="ORF">FB389_1549</name>
</gene>
<dbReference type="OrthoDB" id="5242074at2"/>
<evidence type="ECO:0000256" key="1">
    <source>
        <dbReference type="ARBA" id="ARBA00004651"/>
    </source>
</evidence>
<evidence type="ECO:0000256" key="4">
    <source>
        <dbReference type="ARBA" id="ARBA00022475"/>
    </source>
</evidence>
<dbReference type="AlphaFoldDB" id="A0A542SQH7"/>
<dbReference type="EMBL" id="VFNV01000001">
    <property type="protein sequence ID" value="TQK76854.1"/>
    <property type="molecule type" value="Genomic_DNA"/>
</dbReference>
<feature type="region of interest" description="Disordered" evidence="8">
    <location>
        <begin position="375"/>
        <end position="394"/>
    </location>
</feature>
<keyword evidence="3" id="KW-0813">Transport</keyword>
<keyword evidence="5 9" id="KW-0812">Transmembrane</keyword>
<feature type="transmembrane region" description="Helical" evidence="9">
    <location>
        <begin position="52"/>
        <end position="74"/>
    </location>
</feature>
<dbReference type="PANTHER" id="PTHR21716:SF53">
    <property type="entry name" value="PERMEASE PERM-RELATED"/>
    <property type="match status" value="1"/>
</dbReference>
<evidence type="ECO:0000256" key="9">
    <source>
        <dbReference type="SAM" id="Phobius"/>
    </source>
</evidence>
<sequence>MTQPIPVIPPARPGSGASSTPPRWLPKALLMAVITVFVGIFAWHALGSLTTLGVYLLLAFFLSLALEPVVLWLVKHKWKRGRAAAASLVGFVLVALIITALFGQLLVQQVMEFSKQAPQILENLRDSLDGKFGLKIPETSDLLSQAMTRFGDDVTSGALAIGTGVVSGIFATMTIMLVTYYLMAAGPRFRASICGFLPAEQQTEVLRFWEITQDKVSGFISSRLILALFSSLATFACLTILGTPYSVPLSLFMGIVSQFIPTIGTYIGGALPVLVALAGQGWVKAVIILGFLIAYQQVENLLLQPKISAKALEMNPAVAFIVVIAFGSVFGAIGAFLGLPIAAVIQAGMSTYIRRHELIDSEMLHDPNQTGPVVVQTGGGADQSVAKGDDEGKA</sequence>
<evidence type="ECO:0000256" key="2">
    <source>
        <dbReference type="ARBA" id="ARBA00009773"/>
    </source>
</evidence>
<proteinExistence type="inferred from homology"/>
<dbReference type="RefSeq" id="WP_142112414.1">
    <property type="nucleotide sequence ID" value="NZ_BAAATB010000007.1"/>
</dbReference>
<dbReference type="PANTHER" id="PTHR21716">
    <property type="entry name" value="TRANSMEMBRANE PROTEIN"/>
    <property type="match status" value="1"/>
</dbReference>
<feature type="transmembrane region" description="Helical" evidence="9">
    <location>
        <begin position="224"/>
        <end position="245"/>
    </location>
</feature>
<comment type="caution">
    <text evidence="10">The sequence shown here is derived from an EMBL/GenBank/DDBJ whole genome shotgun (WGS) entry which is preliminary data.</text>
</comment>